<dbReference type="EMBL" id="GBRH01229961">
    <property type="protein sequence ID" value="JAD67934.1"/>
    <property type="molecule type" value="Transcribed_RNA"/>
</dbReference>
<protein>
    <submittedName>
        <fullName evidence="1">Uncharacterized protein</fullName>
    </submittedName>
</protein>
<proteinExistence type="predicted"/>
<name>A0A0A9BV32_ARUDO</name>
<organism evidence="1">
    <name type="scientific">Arundo donax</name>
    <name type="common">Giant reed</name>
    <name type="synonym">Donax arundinaceus</name>
    <dbReference type="NCBI Taxonomy" id="35708"/>
    <lineage>
        <taxon>Eukaryota</taxon>
        <taxon>Viridiplantae</taxon>
        <taxon>Streptophyta</taxon>
        <taxon>Embryophyta</taxon>
        <taxon>Tracheophyta</taxon>
        <taxon>Spermatophyta</taxon>
        <taxon>Magnoliopsida</taxon>
        <taxon>Liliopsida</taxon>
        <taxon>Poales</taxon>
        <taxon>Poaceae</taxon>
        <taxon>PACMAD clade</taxon>
        <taxon>Arundinoideae</taxon>
        <taxon>Arundineae</taxon>
        <taxon>Arundo</taxon>
    </lineage>
</organism>
<reference evidence="1" key="1">
    <citation type="submission" date="2014-09" db="EMBL/GenBank/DDBJ databases">
        <authorList>
            <person name="Magalhaes I.L.F."/>
            <person name="Oliveira U."/>
            <person name="Santos F.R."/>
            <person name="Vidigal T.H.D.A."/>
            <person name="Brescovit A.D."/>
            <person name="Santos A.J."/>
        </authorList>
    </citation>
    <scope>NUCLEOTIDE SEQUENCE</scope>
    <source>
        <tissue evidence="1">Shoot tissue taken approximately 20 cm above the soil surface</tissue>
    </source>
</reference>
<reference evidence="1" key="2">
    <citation type="journal article" date="2015" name="Data Brief">
        <title>Shoot transcriptome of the giant reed, Arundo donax.</title>
        <authorList>
            <person name="Barrero R.A."/>
            <person name="Guerrero F.D."/>
            <person name="Moolhuijzen P."/>
            <person name="Goolsby J.A."/>
            <person name="Tidwell J."/>
            <person name="Bellgard S.E."/>
            <person name="Bellgard M.I."/>
        </authorList>
    </citation>
    <scope>NUCLEOTIDE SEQUENCE</scope>
    <source>
        <tissue evidence="1">Shoot tissue taken approximately 20 cm above the soil surface</tissue>
    </source>
</reference>
<accession>A0A0A9BV32</accession>
<sequence>MNSVCKGSPFFLSCAD</sequence>
<dbReference type="AlphaFoldDB" id="A0A0A9BV32"/>
<evidence type="ECO:0000313" key="1">
    <source>
        <dbReference type="EMBL" id="JAD67934.1"/>
    </source>
</evidence>